<evidence type="ECO:0000313" key="2">
    <source>
        <dbReference type="EMBL" id="CAH0401522.1"/>
    </source>
</evidence>
<dbReference type="PANTHER" id="PTHR31649:SF1">
    <property type="entry name" value="FARNESOIC ACID O-METHYL TRANSFERASE DOMAIN-CONTAINING PROTEIN"/>
    <property type="match status" value="1"/>
</dbReference>
<keyword evidence="3" id="KW-1185">Reference proteome</keyword>
<evidence type="ECO:0008006" key="4">
    <source>
        <dbReference type="Google" id="ProtNLM"/>
    </source>
</evidence>
<evidence type="ECO:0000313" key="3">
    <source>
        <dbReference type="Proteomes" id="UP001153292"/>
    </source>
</evidence>
<reference evidence="2" key="1">
    <citation type="submission" date="2021-12" db="EMBL/GenBank/DDBJ databases">
        <authorList>
            <person name="King R."/>
        </authorList>
    </citation>
    <scope>NUCLEOTIDE SEQUENCE</scope>
</reference>
<proteinExistence type="predicted"/>
<accession>A0ABN8B3J0</accession>
<dbReference type="PANTHER" id="PTHR31649">
    <property type="entry name" value="AGAP009604-PA"/>
    <property type="match status" value="1"/>
</dbReference>
<dbReference type="EMBL" id="OU963895">
    <property type="protein sequence ID" value="CAH0401522.1"/>
    <property type="molecule type" value="Genomic_DNA"/>
</dbReference>
<name>A0ABN8B3J0_CHISP</name>
<protein>
    <recommendedName>
        <fullName evidence="4">Farnesoic acid O-methyl transferase domain-containing protein</fullName>
    </recommendedName>
</protein>
<organism evidence="2 3">
    <name type="scientific">Chilo suppressalis</name>
    <name type="common">Asiatic rice borer moth</name>
    <dbReference type="NCBI Taxonomy" id="168631"/>
    <lineage>
        <taxon>Eukaryota</taxon>
        <taxon>Metazoa</taxon>
        <taxon>Ecdysozoa</taxon>
        <taxon>Arthropoda</taxon>
        <taxon>Hexapoda</taxon>
        <taxon>Insecta</taxon>
        <taxon>Pterygota</taxon>
        <taxon>Neoptera</taxon>
        <taxon>Endopterygota</taxon>
        <taxon>Lepidoptera</taxon>
        <taxon>Glossata</taxon>
        <taxon>Ditrysia</taxon>
        <taxon>Pyraloidea</taxon>
        <taxon>Crambidae</taxon>
        <taxon>Crambinae</taxon>
        <taxon>Chilo</taxon>
    </lineage>
</organism>
<dbReference type="Pfam" id="PF11901">
    <property type="entry name" value="DM9"/>
    <property type="match status" value="1"/>
</dbReference>
<sequence>MSKYPPPPGSMSGNNPPPYYAVPHWPPHPSHPPHYPPPDPNHPHPPGYPYYMPGTVMIPVPLGAYPLPANDPPPQPTYVTNYIYNGEPSSGPPVESQVHVVESSGDFDWIPTTATTAHNLSGKAVLGGREGWDGSPLWVIRAWHCGDLIPGKLSVRHNTASVMYNGKEISVQNIEVLCAKPENLRWVPASNGNIPPGAIAGGRTANGETLYVGRARYQLSITPGKVHPSHKSCYIGFGGNEVSVNVYDVLSRI</sequence>
<evidence type="ECO:0000256" key="1">
    <source>
        <dbReference type="SAM" id="MobiDB-lite"/>
    </source>
</evidence>
<feature type="region of interest" description="Disordered" evidence="1">
    <location>
        <begin position="1"/>
        <end position="23"/>
    </location>
</feature>
<dbReference type="InterPro" id="IPR006616">
    <property type="entry name" value="DM9_repeat"/>
</dbReference>
<dbReference type="Proteomes" id="UP001153292">
    <property type="component" value="Chromosome 2"/>
</dbReference>
<dbReference type="SMART" id="SM00696">
    <property type="entry name" value="DM9"/>
    <property type="match status" value="2"/>
</dbReference>
<gene>
    <name evidence="2" type="ORF">CHILSU_LOCUS4749</name>
</gene>